<evidence type="ECO:0000256" key="1">
    <source>
        <dbReference type="ARBA" id="ARBA00001946"/>
    </source>
</evidence>
<dbReference type="GO" id="GO:0006742">
    <property type="term" value="P:NADP+ catabolic process"/>
    <property type="evidence" value="ECO:0007669"/>
    <property type="project" value="TreeGrafter"/>
</dbReference>
<dbReference type="OMA" id="CNTRTTL"/>
<feature type="region of interest" description="Disordered" evidence="10">
    <location>
        <begin position="72"/>
        <end position="103"/>
    </location>
</feature>
<feature type="region of interest" description="Disordered" evidence="10">
    <location>
        <begin position="402"/>
        <end position="447"/>
    </location>
</feature>
<reference evidence="12 13" key="1">
    <citation type="journal article" date="2010" name="Proc. Natl. Acad. Sci. U.S.A.">
        <title>Insights into evolution of multicellular fungi from the assembled chromosomes of the mushroom Coprinopsis cinerea (Coprinus cinereus).</title>
        <authorList>
            <person name="Stajich J.E."/>
            <person name="Wilke S.K."/>
            <person name="Ahren D."/>
            <person name="Au C.H."/>
            <person name="Birren B.W."/>
            <person name="Borodovsky M."/>
            <person name="Burns C."/>
            <person name="Canback B."/>
            <person name="Casselton L.A."/>
            <person name="Cheng C.K."/>
            <person name="Deng J."/>
            <person name="Dietrich F.S."/>
            <person name="Fargo D.C."/>
            <person name="Farman M.L."/>
            <person name="Gathman A.C."/>
            <person name="Goldberg J."/>
            <person name="Guigo R."/>
            <person name="Hoegger P.J."/>
            <person name="Hooker J.B."/>
            <person name="Huggins A."/>
            <person name="James T.Y."/>
            <person name="Kamada T."/>
            <person name="Kilaru S."/>
            <person name="Kodira C."/>
            <person name="Kues U."/>
            <person name="Kupfer D."/>
            <person name="Kwan H.S."/>
            <person name="Lomsadze A."/>
            <person name="Li W."/>
            <person name="Lilly W.W."/>
            <person name="Ma L.J."/>
            <person name="Mackey A.J."/>
            <person name="Manning G."/>
            <person name="Martin F."/>
            <person name="Muraguchi H."/>
            <person name="Natvig D.O."/>
            <person name="Palmerini H."/>
            <person name="Ramesh M.A."/>
            <person name="Rehmeyer C.J."/>
            <person name="Roe B.A."/>
            <person name="Shenoy N."/>
            <person name="Stanke M."/>
            <person name="Ter-Hovhannisyan V."/>
            <person name="Tunlid A."/>
            <person name="Velagapudi R."/>
            <person name="Vision T.J."/>
            <person name="Zeng Q."/>
            <person name="Zolan M.E."/>
            <person name="Pukkila P.J."/>
        </authorList>
    </citation>
    <scope>NUCLEOTIDE SEQUENCE [LARGE SCALE GENOMIC DNA]</scope>
    <source>
        <strain evidence="13">Okayama-7 / 130 / ATCC MYA-4618 / FGSC 9003</strain>
    </source>
</reference>
<dbReference type="Pfam" id="PF09296">
    <property type="entry name" value="NUDIX-like"/>
    <property type="match status" value="1"/>
</dbReference>
<evidence type="ECO:0000256" key="5">
    <source>
        <dbReference type="ARBA" id="ARBA00022723"/>
    </source>
</evidence>
<feature type="compositionally biased region" description="Low complexity" evidence="10">
    <location>
        <begin position="409"/>
        <end position="418"/>
    </location>
</feature>
<gene>
    <name evidence="12" type="ORF">CC1G_06879</name>
</gene>
<dbReference type="InterPro" id="IPR050241">
    <property type="entry name" value="NAD-cap_RNA_hydrolase_NudC"/>
</dbReference>
<dbReference type="InterPro" id="IPR015375">
    <property type="entry name" value="NADH_PPase-like_N"/>
</dbReference>
<dbReference type="VEuPathDB" id="FungiDB:CC1G_06879"/>
<evidence type="ECO:0000256" key="7">
    <source>
        <dbReference type="ARBA" id="ARBA00022842"/>
    </source>
</evidence>
<dbReference type="SUPFAM" id="SSF55811">
    <property type="entry name" value="Nudix"/>
    <property type="match status" value="1"/>
</dbReference>
<evidence type="ECO:0000256" key="6">
    <source>
        <dbReference type="ARBA" id="ARBA00022801"/>
    </source>
</evidence>
<dbReference type="PANTHER" id="PTHR42904">
    <property type="entry name" value="NUDIX HYDROLASE, NUDC SUBFAMILY"/>
    <property type="match status" value="1"/>
</dbReference>
<keyword evidence="13" id="KW-1185">Reference proteome</keyword>
<dbReference type="PANTHER" id="PTHR42904:SF6">
    <property type="entry name" value="NAD-CAPPED RNA HYDROLASE NUDT12"/>
    <property type="match status" value="1"/>
</dbReference>
<evidence type="ECO:0000256" key="4">
    <source>
        <dbReference type="ARBA" id="ARBA00012381"/>
    </source>
</evidence>
<dbReference type="GO" id="GO:0005777">
    <property type="term" value="C:peroxisome"/>
    <property type="evidence" value="ECO:0007669"/>
    <property type="project" value="TreeGrafter"/>
</dbReference>
<comment type="cofactor">
    <cofactor evidence="1">
        <name>Mg(2+)</name>
        <dbReference type="ChEBI" id="CHEBI:18420"/>
    </cofactor>
</comment>
<dbReference type="RefSeq" id="XP_001830613.1">
    <property type="nucleotide sequence ID" value="XM_001830561.2"/>
</dbReference>
<dbReference type="InterPro" id="IPR049734">
    <property type="entry name" value="NudC-like_C"/>
</dbReference>
<dbReference type="PROSITE" id="PS00893">
    <property type="entry name" value="NUDIX_BOX"/>
    <property type="match status" value="1"/>
</dbReference>
<dbReference type="NCBIfam" id="NF001299">
    <property type="entry name" value="PRK00241.1"/>
    <property type="match status" value="1"/>
</dbReference>
<dbReference type="Pfam" id="PF00293">
    <property type="entry name" value="NUDIX"/>
    <property type="match status" value="1"/>
</dbReference>
<dbReference type="EMBL" id="AACS02000003">
    <property type="protein sequence ID" value="EAU91244.1"/>
    <property type="molecule type" value="Genomic_DNA"/>
</dbReference>
<evidence type="ECO:0000256" key="3">
    <source>
        <dbReference type="ARBA" id="ARBA00009595"/>
    </source>
</evidence>
<evidence type="ECO:0000256" key="9">
    <source>
        <dbReference type="ARBA" id="ARBA00023679"/>
    </source>
</evidence>
<sequence length="477" mass="52590">MSETVTNLYGGSPLNRLSWLRQSQAFLNRVIVLPETRFLLFNNGQPLSVTSKDSPKPSLFVNTNDIKVLLGPEPYFGQGQNPGEPCTGDDDDSDEHSGRHSPTKACRHLHARIVFLGIDEGQAGGNGAPYSALPLAEFKDPDVAFQKLKGTPYFAMDVAELGYSEDELRSIFESSLSKDGRTFTWAEPRSLMTSLGHFEAAVFASARSLVDWNFRNKFCPGCGSPTYSMWGGWKVACSTLLPWADNKGKSACPSGKGLQNYTHPRTDAVVIMIAIDETGDKVLLGRGRRFPGKFYSALAGFIEPGESFEDAVQREMWEEAGVRVWNVRYHSGQPWPYPANLMVGFYARADSSKPIRVDLDNELADARWFTKDEVRAVLNHRTGTTFGKSDYKRMNEIVEGKKLEDRSASDSSNAAARAFTPSEDGKAAANGQQPPKDSEPPFRLPPSSAIAGVLIRDWVEGKIGFFDQQPSARSPNL</sequence>
<proteinExistence type="inferred from homology"/>
<organism evidence="12 13">
    <name type="scientific">Coprinopsis cinerea (strain Okayama-7 / 130 / ATCC MYA-4618 / FGSC 9003)</name>
    <name type="common">Inky cap fungus</name>
    <name type="synonym">Hormographiella aspergillata</name>
    <dbReference type="NCBI Taxonomy" id="240176"/>
    <lineage>
        <taxon>Eukaryota</taxon>
        <taxon>Fungi</taxon>
        <taxon>Dikarya</taxon>
        <taxon>Basidiomycota</taxon>
        <taxon>Agaricomycotina</taxon>
        <taxon>Agaricomycetes</taxon>
        <taxon>Agaricomycetidae</taxon>
        <taxon>Agaricales</taxon>
        <taxon>Agaricineae</taxon>
        <taxon>Psathyrellaceae</taxon>
        <taxon>Coprinopsis</taxon>
    </lineage>
</organism>
<dbReference type="FunCoup" id="A8N707">
    <property type="interactions" value="87"/>
</dbReference>
<dbReference type="InterPro" id="IPR020084">
    <property type="entry name" value="NUDIX_hydrolase_CS"/>
</dbReference>
<comment type="caution">
    <text evidence="12">The sequence shown here is derived from an EMBL/GenBank/DDBJ whole genome shotgun (WGS) entry which is preliminary data.</text>
</comment>
<dbReference type="InterPro" id="IPR015797">
    <property type="entry name" value="NUDIX_hydrolase-like_dom_sf"/>
</dbReference>
<dbReference type="Gene3D" id="3.90.79.20">
    <property type="match status" value="1"/>
</dbReference>
<dbReference type="STRING" id="240176.A8N707"/>
<dbReference type="EC" id="3.6.1.22" evidence="4"/>
<keyword evidence="8" id="KW-0520">NAD</keyword>
<dbReference type="GO" id="GO:0035529">
    <property type="term" value="F:NADH pyrophosphatase activity"/>
    <property type="evidence" value="ECO:0007669"/>
    <property type="project" value="TreeGrafter"/>
</dbReference>
<evidence type="ECO:0000256" key="2">
    <source>
        <dbReference type="ARBA" id="ARBA00001947"/>
    </source>
</evidence>
<evidence type="ECO:0000313" key="13">
    <source>
        <dbReference type="Proteomes" id="UP000001861"/>
    </source>
</evidence>
<feature type="domain" description="Nudix hydrolase" evidence="11">
    <location>
        <begin position="264"/>
        <end position="392"/>
    </location>
</feature>
<keyword evidence="7" id="KW-0460">Magnesium</keyword>
<dbReference type="AlphaFoldDB" id="A8N707"/>
<evidence type="ECO:0000256" key="8">
    <source>
        <dbReference type="ARBA" id="ARBA00023027"/>
    </source>
</evidence>
<evidence type="ECO:0000313" key="12">
    <source>
        <dbReference type="EMBL" id="EAU91244.1"/>
    </source>
</evidence>
<dbReference type="GO" id="GO:0005829">
    <property type="term" value="C:cytosol"/>
    <property type="evidence" value="ECO:0007669"/>
    <property type="project" value="TreeGrafter"/>
</dbReference>
<dbReference type="Gene3D" id="3.90.79.10">
    <property type="entry name" value="Nucleoside Triphosphate Pyrophosphohydrolase"/>
    <property type="match status" value="1"/>
</dbReference>
<dbReference type="KEGG" id="cci:CC1G_06879"/>
<protein>
    <recommendedName>
        <fullName evidence="4">NAD(+) diphosphatase</fullName>
        <ecNumber evidence="4">3.6.1.22</ecNumber>
    </recommendedName>
</protein>
<comment type="cofactor">
    <cofactor evidence="2">
        <name>Zn(2+)</name>
        <dbReference type="ChEBI" id="CHEBI:29105"/>
    </cofactor>
</comment>
<dbReference type="OrthoDB" id="10249612at2759"/>
<dbReference type="InterPro" id="IPR000086">
    <property type="entry name" value="NUDIX_hydrolase_dom"/>
</dbReference>
<dbReference type="GO" id="GO:0046872">
    <property type="term" value="F:metal ion binding"/>
    <property type="evidence" value="ECO:0007669"/>
    <property type="project" value="UniProtKB-KW"/>
</dbReference>
<dbReference type="Proteomes" id="UP000001861">
    <property type="component" value="Unassembled WGS sequence"/>
</dbReference>
<dbReference type="InParanoid" id="A8N707"/>
<dbReference type="CDD" id="cd03429">
    <property type="entry name" value="NUDIX_NADH_pyrophosphatase_Nudt13"/>
    <property type="match status" value="1"/>
</dbReference>
<evidence type="ECO:0000256" key="10">
    <source>
        <dbReference type="SAM" id="MobiDB-lite"/>
    </source>
</evidence>
<evidence type="ECO:0000259" key="11">
    <source>
        <dbReference type="PROSITE" id="PS51462"/>
    </source>
</evidence>
<accession>A8N707</accession>
<comment type="catalytic activity">
    <reaction evidence="9">
        <text>a 5'-end NAD(+)-phospho-ribonucleoside in mRNA + H2O = a 5'-end phospho-adenosine-phospho-ribonucleoside in mRNA + beta-nicotinamide D-ribonucleotide + 2 H(+)</text>
        <dbReference type="Rhea" id="RHEA:60876"/>
        <dbReference type="Rhea" id="RHEA-COMP:15698"/>
        <dbReference type="Rhea" id="RHEA-COMP:15719"/>
        <dbReference type="ChEBI" id="CHEBI:14649"/>
        <dbReference type="ChEBI" id="CHEBI:15377"/>
        <dbReference type="ChEBI" id="CHEBI:15378"/>
        <dbReference type="ChEBI" id="CHEBI:144029"/>
        <dbReference type="ChEBI" id="CHEBI:144051"/>
    </reaction>
    <physiologicalReaction direction="left-to-right" evidence="9">
        <dbReference type="Rhea" id="RHEA:60877"/>
    </physiologicalReaction>
</comment>
<dbReference type="eggNOG" id="KOG3084">
    <property type="taxonomic scope" value="Eukaryota"/>
</dbReference>
<dbReference type="GeneID" id="6007058"/>
<keyword evidence="6" id="KW-0378">Hydrolase</keyword>
<keyword evidence="5" id="KW-0479">Metal-binding</keyword>
<name>A8N707_COPC7</name>
<dbReference type="GO" id="GO:0019677">
    <property type="term" value="P:NAD+ catabolic process"/>
    <property type="evidence" value="ECO:0007669"/>
    <property type="project" value="TreeGrafter"/>
</dbReference>
<comment type="similarity">
    <text evidence="3">Belongs to the Nudix hydrolase family. NudC subfamily.</text>
</comment>
<dbReference type="PROSITE" id="PS51462">
    <property type="entry name" value="NUDIX"/>
    <property type="match status" value="1"/>
</dbReference>